<organism evidence="2 3">
    <name type="scientific">Modicella reniformis</name>
    <dbReference type="NCBI Taxonomy" id="1440133"/>
    <lineage>
        <taxon>Eukaryota</taxon>
        <taxon>Fungi</taxon>
        <taxon>Fungi incertae sedis</taxon>
        <taxon>Mucoromycota</taxon>
        <taxon>Mortierellomycotina</taxon>
        <taxon>Mortierellomycetes</taxon>
        <taxon>Mortierellales</taxon>
        <taxon>Mortierellaceae</taxon>
        <taxon>Modicella</taxon>
    </lineage>
</organism>
<feature type="compositionally biased region" description="Basic and acidic residues" evidence="1">
    <location>
        <begin position="120"/>
        <end position="136"/>
    </location>
</feature>
<comment type="caution">
    <text evidence="2">The sequence shown here is derived from an EMBL/GenBank/DDBJ whole genome shotgun (WGS) entry which is preliminary data.</text>
</comment>
<proteinExistence type="predicted"/>
<reference evidence="2" key="1">
    <citation type="journal article" date="2020" name="Fungal Divers.">
        <title>Resolving the Mortierellaceae phylogeny through synthesis of multi-gene phylogenetics and phylogenomics.</title>
        <authorList>
            <person name="Vandepol N."/>
            <person name="Liber J."/>
            <person name="Desiro A."/>
            <person name="Na H."/>
            <person name="Kennedy M."/>
            <person name="Barry K."/>
            <person name="Grigoriev I.V."/>
            <person name="Miller A.N."/>
            <person name="O'Donnell K."/>
            <person name="Stajich J.E."/>
            <person name="Bonito G."/>
        </authorList>
    </citation>
    <scope>NUCLEOTIDE SEQUENCE</scope>
    <source>
        <strain evidence="2">MES-2147</strain>
    </source>
</reference>
<protein>
    <submittedName>
        <fullName evidence="2">Uncharacterized protein</fullName>
    </submittedName>
</protein>
<dbReference type="EMBL" id="JAAAHW010009575">
    <property type="protein sequence ID" value="KAF9938825.1"/>
    <property type="molecule type" value="Genomic_DNA"/>
</dbReference>
<keyword evidence="3" id="KW-1185">Reference proteome</keyword>
<feature type="region of interest" description="Disordered" evidence="1">
    <location>
        <begin position="120"/>
        <end position="168"/>
    </location>
</feature>
<dbReference type="AlphaFoldDB" id="A0A9P6IP89"/>
<evidence type="ECO:0000313" key="2">
    <source>
        <dbReference type="EMBL" id="KAF9938825.1"/>
    </source>
</evidence>
<evidence type="ECO:0000313" key="3">
    <source>
        <dbReference type="Proteomes" id="UP000749646"/>
    </source>
</evidence>
<feature type="compositionally biased region" description="Acidic residues" evidence="1">
    <location>
        <begin position="150"/>
        <end position="167"/>
    </location>
</feature>
<sequence length="511" mass="57222">MAVNYKGYCDSTIGEKISLLGFMRHFGFLNDKQKIIGLWTANIVPFLLVHKNTNKRQIGTNLKKIGRSDLEIIIDSELQIRKHARSMLPQVARQQRALGDLNTVLTEQFAASEIERIESGKAKRSACEGGEREQNKTRRVGKNPFQTCGDDGDEEDGSSADAGEENDVLLPDNTDQAFRFSAILDGIDVAIGFQSLFTDVKKKTVHILDVDQALARSGIILLDKEGTEIQKLHFGEKILVQMREKALAKWQDTTVTDVRDQVRVWLDPHEDHAYDRTKSLKHISDSAPLDNKYQKLWTFLMTAVQEFPESDSTKDYSESTSISSFILPLCRVFMSMPGQKVFLNFLDSTTESGRSRNGSRSRKEPDLALQIKDGRAKKKNAKDLARVGISLKDALDFIQDTYGVGDAVLVGWQVIGQSMAIYLMFKCGNLYIMVHVRDVTIPDNLTGLDTISTQIKIWNDLRATIEQGLSPVLEAVASGKGRVISTAFPLGSTHARIETTRTPEFKSFLRM</sequence>
<dbReference type="OrthoDB" id="2370938at2759"/>
<name>A0A9P6IP89_9FUNG</name>
<dbReference type="Proteomes" id="UP000749646">
    <property type="component" value="Unassembled WGS sequence"/>
</dbReference>
<evidence type="ECO:0000256" key="1">
    <source>
        <dbReference type="SAM" id="MobiDB-lite"/>
    </source>
</evidence>
<accession>A0A9P6IP89</accession>
<gene>
    <name evidence="2" type="ORF">BGZ65_012124</name>
</gene>